<organism evidence="1 3">
    <name type="scientific">Wuchereria bancrofti</name>
    <dbReference type="NCBI Taxonomy" id="6293"/>
    <lineage>
        <taxon>Eukaryota</taxon>
        <taxon>Metazoa</taxon>
        <taxon>Ecdysozoa</taxon>
        <taxon>Nematoda</taxon>
        <taxon>Chromadorea</taxon>
        <taxon>Rhabditida</taxon>
        <taxon>Spirurina</taxon>
        <taxon>Spiruromorpha</taxon>
        <taxon>Filarioidea</taxon>
        <taxon>Onchocercidae</taxon>
        <taxon>Wuchereria</taxon>
    </lineage>
</organism>
<feature type="non-terminal residue" evidence="1">
    <location>
        <position position="54"/>
    </location>
</feature>
<reference evidence="3" key="1">
    <citation type="submission" date="2012-08" db="EMBL/GenBank/DDBJ databases">
        <title>The Genome Sequence of Wuchereria bancrofti.</title>
        <authorList>
            <person name="Nutman T.B."/>
            <person name="Fink D.L."/>
            <person name="Russ C."/>
            <person name="Young S."/>
            <person name="Zeng Q."/>
            <person name="Koehrsen M."/>
            <person name="Alvarado L."/>
            <person name="Berlin A."/>
            <person name="Chapman S.B."/>
            <person name="Chen Z."/>
            <person name="Freedman E."/>
            <person name="Gellesch M."/>
            <person name="Goldberg J."/>
            <person name="Griggs A."/>
            <person name="Gujja S."/>
            <person name="Heilman E.R."/>
            <person name="Heiman D."/>
            <person name="Hepburn T."/>
            <person name="Howarth C."/>
            <person name="Jen D."/>
            <person name="Larson L."/>
            <person name="Lewis B."/>
            <person name="Mehta T."/>
            <person name="Park D."/>
            <person name="Pearson M."/>
            <person name="Roberts A."/>
            <person name="Saif S."/>
            <person name="Shea T."/>
            <person name="Shenoy N."/>
            <person name="Sisk P."/>
            <person name="Stolte C."/>
            <person name="Sykes S."/>
            <person name="Walk T."/>
            <person name="White J."/>
            <person name="Yandava C."/>
            <person name="Haas B."/>
            <person name="Henn M.R."/>
            <person name="Nusbaum C."/>
            <person name="Birren B."/>
        </authorList>
    </citation>
    <scope>NUCLEOTIDE SEQUENCE [LARGE SCALE GENOMIC DNA]</scope>
    <source>
        <strain evidence="3">NA</strain>
    </source>
</reference>
<gene>
    <name evidence="2" type="ORF">WBA_LOCUS7224</name>
    <name evidence="1" type="ORF">WUBG_15087</name>
</gene>
<protein>
    <submittedName>
        <fullName evidence="1">Uncharacterized protein</fullName>
    </submittedName>
</protein>
<dbReference type="Proteomes" id="UP000270924">
    <property type="component" value="Unassembled WGS sequence"/>
</dbReference>
<evidence type="ECO:0000313" key="2">
    <source>
        <dbReference type="EMBL" id="VDM13838.1"/>
    </source>
</evidence>
<dbReference type="OrthoDB" id="5864875at2759"/>
<reference evidence="1" key="2">
    <citation type="submission" date="2012-08" db="EMBL/GenBank/DDBJ databases">
        <title>The Genome Sequence of Wuchereria bancrofti.</title>
        <authorList>
            <consortium name="The Broad Institute Genome Sequencing Platform"/>
            <consortium name="Broad Institute Genome Sequencing Center for Infectious Disease"/>
            <person name="Nutman T.B."/>
            <person name="Fink D.L."/>
            <person name="Russ C."/>
            <person name="Young S."/>
            <person name="Zeng Q."/>
            <person name="Koehrsen M."/>
            <person name="Alvarado L."/>
            <person name="Berlin A."/>
            <person name="Borenstein D."/>
            <person name="Chapman S.B."/>
            <person name="Chen Z."/>
            <person name="Engels R."/>
            <person name="Freedman E."/>
            <person name="Gellesch M."/>
            <person name="Goldberg J."/>
            <person name="Griggs A."/>
            <person name="Gujja S."/>
            <person name="Heilman E.R."/>
            <person name="Heiman D."/>
            <person name="Hepburn T."/>
            <person name="Howarth C."/>
            <person name="Jen D."/>
            <person name="Larson L."/>
            <person name="Lewis B."/>
            <person name="Mehta T."/>
            <person name="Park D."/>
            <person name="Pearson M."/>
            <person name="Richards J."/>
            <person name="Roberts A."/>
            <person name="Saif S."/>
            <person name="Shea T."/>
            <person name="Shenoy N."/>
            <person name="Sisk P."/>
            <person name="Stolte C."/>
            <person name="Sykes S."/>
            <person name="Walk T."/>
            <person name="White J."/>
            <person name="Yandava C."/>
            <person name="Haas B."/>
            <person name="Henn M.R."/>
            <person name="Nusbaum C."/>
            <person name="Birren B."/>
        </authorList>
    </citation>
    <scope>NUCLEOTIDE SEQUENCE</scope>
</reference>
<dbReference type="OMA" id="KPWDKPQ"/>
<accession>J9AIK6</accession>
<proteinExistence type="predicted"/>
<dbReference type="EMBL" id="ADBV01013026">
    <property type="protein sequence ID" value="EJW74005.1"/>
    <property type="molecule type" value="Genomic_DNA"/>
</dbReference>
<evidence type="ECO:0000313" key="4">
    <source>
        <dbReference type="Proteomes" id="UP000270924"/>
    </source>
</evidence>
<name>J9AIK6_WUCBA</name>
<dbReference type="EMBL" id="UYWW01004946">
    <property type="protein sequence ID" value="VDM13838.1"/>
    <property type="molecule type" value="Genomic_DNA"/>
</dbReference>
<dbReference type="Proteomes" id="UP000004810">
    <property type="component" value="Unassembled WGS sequence"/>
</dbReference>
<dbReference type="InParanoid" id="J9AIK6"/>
<reference evidence="2 4" key="3">
    <citation type="submission" date="2018-11" db="EMBL/GenBank/DDBJ databases">
        <authorList>
            <consortium name="Pathogen Informatics"/>
        </authorList>
    </citation>
    <scope>NUCLEOTIDE SEQUENCE [LARGE SCALE GENOMIC DNA]</scope>
</reference>
<evidence type="ECO:0000313" key="3">
    <source>
        <dbReference type="Proteomes" id="UP000004810"/>
    </source>
</evidence>
<sequence length="54" mass="6099">MLFQEDRPTVIHGEAQKSVVQSITPSYKSVSERQIQKMDFGSDLNLPEAVGDYK</sequence>
<evidence type="ECO:0000313" key="1">
    <source>
        <dbReference type="EMBL" id="EJW74005.1"/>
    </source>
</evidence>
<dbReference type="AlphaFoldDB" id="J9AIK6"/>
<keyword evidence="4" id="KW-1185">Reference proteome</keyword>